<keyword evidence="3" id="KW-1185">Reference proteome</keyword>
<protein>
    <submittedName>
        <fullName evidence="2">Agmatine deiminase</fullName>
    </submittedName>
</protein>
<evidence type="ECO:0000313" key="2">
    <source>
        <dbReference type="EMBL" id="APJ04749.1"/>
    </source>
</evidence>
<dbReference type="InterPro" id="IPR007466">
    <property type="entry name" value="Peptidyl-Arg-deiminase_porph"/>
</dbReference>
<dbReference type="Pfam" id="PF04371">
    <property type="entry name" value="PAD_porph"/>
    <property type="match status" value="1"/>
</dbReference>
<gene>
    <name evidence="2" type="ORF">AXG55_12920</name>
</gene>
<dbReference type="GO" id="GO:0047632">
    <property type="term" value="F:agmatine deiminase activity"/>
    <property type="evidence" value="ECO:0007669"/>
    <property type="project" value="TreeGrafter"/>
</dbReference>
<dbReference type="Proteomes" id="UP000184731">
    <property type="component" value="Chromosome"/>
</dbReference>
<dbReference type="STRING" id="1915309.AXG55_12920"/>
<organism evidence="2 3">
    <name type="scientific">Silvanigrella aquatica</name>
    <dbReference type="NCBI Taxonomy" id="1915309"/>
    <lineage>
        <taxon>Bacteria</taxon>
        <taxon>Pseudomonadati</taxon>
        <taxon>Bdellovibrionota</taxon>
        <taxon>Oligoflexia</taxon>
        <taxon>Silvanigrellales</taxon>
        <taxon>Silvanigrellaceae</taxon>
        <taxon>Silvanigrella</taxon>
    </lineage>
</organism>
<evidence type="ECO:0000256" key="1">
    <source>
        <dbReference type="ARBA" id="ARBA00022801"/>
    </source>
</evidence>
<dbReference type="RefSeq" id="WP_233231217.1">
    <property type="nucleotide sequence ID" value="NZ_CP017834.1"/>
</dbReference>
<dbReference type="PANTHER" id="PTHR31377">
    <property type="entry name" value="AGMATINE DEIMINASE-RELATED"/>
    <property type="match status" value="1"/>
</dbReference>
<accession>A0A1L4D3H0</accession>
<name>A0A1L4D3H0_9BACT</name>
<dbReference type="AlphaFoldDB" id="A0A1L4D3H0"/>
<dbReference type="KEGG" id="saqi:AXG55_12920"/>
<dbReference type="PANTHER" id="PTHR31377:SF0">
    <property type="entry name" value="AGMATINE DEIMINASE-RELATED"/>
    <property type="match status" value="1"/>
</dbReference>
<proteinExistence type="predicted"/>
<dbReference type="Gene3D" id="3.75.10.10">
    <property type="entry name" value="L-arginine/glycine Amidinotransferase, Chain A"/>
    <property type="match status" value="1"/>
</dbReference>
<sequence>MISNSKELPIQLGFSMPAEWATHAGTWTSWPCDDEIWYGLFLENVRHEFAELVKTIAKYEAVHLLVRNNEAHQDALKRLGHLSNVTMHQVPLNDVWFRDNGPIFITKENDLSIVKWDFNAWGQKFKWDLDNKAPFEVAKYLNADMFQPGIVMEGGSLDVNGQGVALTTRQCLLSKMRNPNLTEEDIQNYLKNYLGIQKLIWLEDGLEGDHTDGHIDTIVRFVNENTIVYSMTEDKSDTNYAPMMKNLEILKSSTDLNGNSFQLVPLVLPKNRMEIDDDRLPCTYANFYIGNHFVVVPVYQDPHDELALQTLRSVFPNHQVIGLSSKYLIHGGGSFHCVTQQQPAGKIWGK</sequence>
<dbReference type="SUPFAM" id="SSF55909">
    <property type="entry name" value="Pentein"/>
    <property type="match status" value="1"/>
</dbReference>
<reference evidence="2 3" key="1">
    <citation type="submission" date="2016-10" db="EMBL/GenBank/DDBJ databases">
        <title>Silvanigrella aquatica sp. nov., isolated from a freshwater lake located in the Black Forest, Germany, description of Silvanigrellaceae fam. nov., Silvanigrellales ord. nov., reclassification of the order Bdellovibrionales in the class Oligoflexia, reclassification of the families Bacteriovoracaceae and Halobacteriovoraceae in the new order Bacteriovoracales ord. nov., and reclassification of the family Pseudobacteriovoracaceae in the order Oligoflexiales.</title>
        <authorList>
            <person name="Hahn M.W."/>
            <person name="Schmidt J."/>
            <person name="Koll U."/>
            <person name="Rohde M."/>
            <person name="Verbag S."/>
            <person name="Pitt A."/>
            <person name="Nakai R."/>
            <person name="Naganuma T."/>
            <person name="Lang E."/>
        </authorList>
    </citation>
    <scope>NUCLEOTIDE SEQUENCE [LARGE SCALE GENOMIC DNA]</scope>
    <source>
        <strain evidence="2 3">MWH-Nonnen-W8red</strain>
    </source>
</reference>
<keyword evidence="1" id="KW-0378">Hydrolase</keyword>
<evidence type="ECO:0000313" key="3">
    <source>
        <dbReference type="Proteomes" id="UP000184731"/>
    </source>
</evidence>
<dbReference type="GO" id="GO:0009446">
    <property type="term" value="P:putrescine biosynthetic process"/>
    <property type="evidence" value="ECO:0007669"/>
    <property type="project" value="InterPro"/>
</dbReference>
<dbReference type="EMBL" id="CP017834">
    <property type="protein sequence ID" value="APJ04749.1"/>
    <property type="molecule type" value="Genomic_DNA"/>
</dbReference>
<dbReference type="GO" id="GO:0004668">
    <property type="term" value="F:protein-arginine deiminase activity"/>
    <property type="evidence" value="ECO:0007669"/>
    <property type="project" value="InterPro"/>
</dbReference>